<dbReference type="Proteomes" id="UP000037122">
    <property type="component" value="Unassembled WGS sequence"/>
</dbReference>
<gene>
    <name evidence="1" type="ORF">QG37_02746</name>
</gene>
<accession>A0A0L0P1T0</accession>
<sequence>MGPFRALLFPKINKSTRYKSGEGRDEGIIYGPIRMLFYDGKCCLGGGMPAVHAFGAGDEPWCFAAASLHVAVLCAERIPPHEEQPLKLTHKRI</sequence>
<name>A0A0L0P1T0_CANAR</name>
<protein>
    <submittedName>
        <fullName evidence="1">Uncharacterized protein</fullName>
    </submittedName>
</protein>
<evidence type="ECO:0000313" key="1">
    <source>
        <dbReference type="EMBL" id="KNE00209.1"/>
    </source>
</evidence>
<dbReference type="EMBL" id="LGST01000019">
    <property type="protein sequence ID" value="KNE00209.1"/>
    <property type="molecule type" value="Genomic_DNA"/>
</dbReference>
<evidence type="ECO:0000313" key="2">
    <source>
        <dbReference type="Proteomes" id="UP000037122"/>
    </source>
</evidence>
<organism evidence="1 2">
    <name type="scientific">Candidozyma auris</name>
    <name type="common">Yeast</name>
    <name type="synonym">Candida auris</name>
    <dbReference type="NCBI Taxonomy" id="498019"/>
    <lineage>
        <taxon>Eukaryota</taxon>
        <taxon>Fungi</taxon>
        <taxon>Dikarya</taxon>
        <taxon>Ascomycota</taxon>
        <taxon>Saccharomycotina</taxon>
        <taxon>Pichiomycetes</taxon>
        <taxon>Metschnikowiaceae</taxon>
        <taxon>Candidozyma</taxon>
    </lineage>
</organism>
<proteinExistence type="predicted"/>
<dbReference type="VEuPathDB" id="FungiDB:QG37_02746"/>
<dbReference type="AlphaFoldDB" id="A0A0L0P1T0"/>
<reference evidence="2" key="1">
    <citation type="journal article" date="2015" name="BMC Genomics">
        <title>Draft genome of a commonly misdiagnosed multidrug resistant pathogen Candida auris.</title>
        <authorList>
            <person name="Chatterjee S."/>
            <person name="Alampalli S.V."/>
            <person name="Nageshan R.K."/>
            <person name="Chettiar S.T."/>
            <person name="Joshi S."/>
            <person name="Tatu U.S."/>
        </authorList>
    </citation>
    <scope>NUCLEOTIDE SEQUENCE [LARGE SCALE GENOMIC DNA]</scope>
    <source>
        <strain evidence="2">6684</strain>
    </source>
</reference>
<comment type="caution">
    <text evidence="1">The sequence shown here is derived from an EMBL/GenBank/DDBJ whole genome shotgun (WGS) entry which is preliminary data.</text>
</comment>